<dbReference type="EMBL" id="DVJN01000239">
    <property type="protein sequence ID" value="HIS93857.1"/>
    <property type="molecule type" value="Genomic_DNA"/>
</dbReference>
<gene>
    <name evidence="2" type="ORF">IAA84_12650</name>
</gene>
<organism evidence="2 3">
    <name type="scientific">Candidatus Alectryocaccomicrobium excrementavium</name>
    <dbReference type="NCBI Taxonomy" id="2840668"/>
    <lineage>
        <taxon>Bacteria</taxon>
        <taxon>Bacillati</taxon>
        <taxon>Bacillota</taxon>
        <taxon>Clostridia</taxon>
        <taxon>Candidatus Alectryocaccomicrobium</taxon>
    </lineage>
</organism>
<dbReference type="Proteomes" id="UP000824140">
    <property type="component" value="Unassembled WGS sequence"/>
</dbReference>
<comment type="caution">
    <text evidence="2">The sequence shown here is derived from an EMBL/GenBank/DDBJ whole genome shotgun (WGS) entry which is preliminary data.</text>
</comment>
<dbReference type="AlphaFoldDB" id="A0A9D1G2N0"/>
<keyword evidence="1" id="KW-0732">Signal</keyword>
<name>A0A9D1G2N0_9FIRM</name>
<proteinExistence type="predicted"/>
<reference evidence="2" key="1">
    <citation type="submission" date="2020-10" db="EMBL/GenBank/DDBJ databases">
        <authorList>
            <person name="Gilroy R."/>
        </authorList>
    </citation>
    <scope>NUCLEOTIDE SEQUENCE</scope>
    <source>
        <strain evidence="2">13766</strain>
    </source>
</reference>
<reference evidence="2" key="2">
    <citation type="journal article" date="2021" name="PeerJ">
        <title>Extensive microbial diversity within the chicken gut microbiome revealed by metagenomics and culture.</title>
        <authorList>
            <person name="Gilroy R."/>
            <person name="Ravi A."/>
            <person name="Getino M."/>
            <person name="Pursley I."/>
            <person name="Horton D.L."/>
            <person name="Alikhan N.F."/>
            <person name="Baker D."/>
            <person name="Gharbi K."/>
            <person name="Hall N."/>
            <person name="Watson M."/>
            <person name="Adriaenssens E.M."/>
            <person name="Foster-Nyarko E."/>
            <person name="Jarju S."/>
            <person name="Secka A."/>
            <person name="Antonio M."/>
            <person name="Oren A."/>
            <person name="Chaudhuri R.R."/>
            <person name="La Ragione R."/>
            <person name="Hildebrand F."/>
            <person name="Pallen M.J."/>
        </authorList>
    </citation>
    <scope>NUCLEOTIDE SEQUENCE</scope>
    <source>
        <strain evidence="2">13766</strain>
    </source>
</reference>
<dbReference type="PROSITE" id="PS51257">
    <property type="entry name" value="PROKAR_LIPOPROTEIN"/>
    <property type="match status" value="1"/>
</dbReference>
<sequence>MKYKIYIWVATLLIVSCAAAAAEEVPATLDMQSNISPIVYTEGTVPSTIGGFQISLAEGARVQQIALIGAGANAHLSWSAYTQEGDMVIEVRLDSIVAPGTEEYTLSLLIDDVPYAQAFSITVAEGAPESEGIVVDIPAQLAIGQRLYVPPTAHYADGTALPEETWSEFALEGACFAQTGDGEYTAVAEGVASWSLSLASGNYAFAPLNGSIAVIAESESGVPAEPAGQESAETAASAIVDIDVSGLNTAVPASETGYTSLGNITVTASLASGDTLSADVSGGGESLELFLSEPDVNGNQFSYELLAGSVQGTGTEECVFTARAGDSTASESFSLSIEGAAETQP</sequence>
<evidence type="ECO:0000313" key="3">
    <source>
        <dbReference type="Proteomes" id="UP000824140"/>
    </source>
</evidence>
<accession>A0A9D1G2N0</accession>
<protein>
    <submittedName>
        <fullName evidence="2">Uncharacterized protein</fullName>
    </submittedName>
</protein>
<evidence type="ECO:0000256" key="1">
    <source>
        <dbReference type="SAM" id="SignalP"/>
    </source>
</evidence>
<feature type="signal peptide" evidence="1">
    <location>
        <begin position="1"/>
        <end position="21"/>
    </location>
</feature>
<feature type="chain" id="PRO_5039594306" evidence="1">
    <location>
        <begin position="22"/>
        <end position="345"/>
    </location>
</feature>
<evidence type="ECO:0000313" key="2">
    <source>
        <dbReference type="EMBL" id="HIS93857.1"/>
    </source>
</evidence>